<dbReference type="AlphaFoldDB" id="A0A195FUI7"/>
<protein>
    <submittedName>
        <fullName evidence="2">Uncharacterized protein</fullName>
    </submittedName>
</protein>
<sequence>MEIDEEIMQKPMEIVEEMTTKTLTIHKQIKSLYTHSNALQKKIEALERINENRSSQNSSSESTNESFNESSDESKISHNDESTYLLNKKMQLLELQLKSKNEIIAMLELQIYINFLFDEKFKNLNDRILMGHNIKIGKLEEEIKRLK</sequence>
<proteinExistence type="predicted"/>
<feature type="region of interest" description="Disordered" evidence="1">
    <location>
        <begin position="50"/>
        <end position="78"/>
    </location>
</feature>
<dbReference type="Proteomes" id="UP000078541">
    <property type="component" value="Unassembled WGS sequence"/>
</dbReference>
<accession>A0A195FUI7</accession>
<feature type="compositionally biased region" description="Low complexity" evidence="1">
    <location>
        <begin position="52"/>
        <end position="69"/>
    </location>
</feature>
<evidence type="ECO:0000256" key="1">
    <source>
        <dbReference type="SAM" id="MobiDB-lite"/>
    </source>
</evidence>
<keyword evidence="3" id="KW-1185">Reference proteome</keyword>
<evidence type="ECO:0000313" key="2">
    <source>
        <dbReference type="EMBL" id="KYN43544.1"/>
    </source>
</evidence>
<dbReference type="EMBL" id="KQ981276">
    <property type="protein sequence ID" value="KYN43544.1"/>
    <property type="molecule type" value="Genomic_DNA"/>
</dbReference>
<reference evidence="2 3" key="1">
    <citation type="submission" date="2016-03" db="EMBL/GenBank/DDBJ databases">
        <title>Trachymyrmex septentrionalis WGS genome.</title>
        <authorList>
            <person name="Nygaard S."/>
            <person name="Hu H."/>
            <person name="Boomsma J."/>
            <person name="Zhang G."/>
        </authorList>
    </citation>
    <scope>NUCLEOTIDE SEQUENCE [LARGE SCALE GENOMIC DNA]</scope>
    <source>
        <strain evidence="2">Tsep2-gDNA-1</strain>
        <tissue evidence="2">Whole body</tissue>
    </source>
</reference>
<organism evidence="2 3">
    <name type="scientific">Trachymyrmex septentrionalis</name>
    <dbReference type="NCBI Taxonomy" id="34720"/>
    <lineage>
        <taxon>Eukaryota</taxon>
        <taxon>Metazoa</taxon>
        <taxon>Ecdysozoa</taxon>
        <taxon>Arthropoda</taxon>
        <taxon>Hexapoda</taxon>
        <taxon>Insecta</taxon>
        <taxon>Pterygota</taxon>
        <taxon>Neoptera</taxon>
        <taxon>Endopterygota</taxon>
        <taxon>Hymenoptera</taxon>
        <taxon>Apocrita</taxon>
        <taxon>Aculeata</taxon>
        <taxon>Formicoidea</taxon>
        <taxon>Formicidae</taxon>
        <taxon>Myrmicinae</taxon>
        <taxon>Trachymyrmex</taxon>
    </lineage>
</organism>
<name>A0A195FUI7_9HYME</name>
<gene>
    <name evidence="2" type="ORF">ALC56_01805</name>
</gene>
<evidence type="ECO:0000313" key="3">
    <source>
        <dbReference type="Proteomes" id="UP000078541"/>
    </source>
</evidence>